<evidence type="ECO:0000313" key="2">
    <source>
        <dbReference type="Proteomes" id="UP000692954"/>
    </source>
</evidence>
<reference evidence="1" key="1">
    <citation type="submission" date="2021-01" db="EMBL/GenBank/DDBJ databases">
        <authorList>
            <consortium name="Genoscope - CEA"/>
            <person name="William W."/>
        </authorList>
    </citation>
    <scope>NUCLEOTIDE SEQUENCE</scope>
</reference>
<keyword evidence="2" id="KW-1185">Reference proteome</keyword>
<proteinExistence type="predicted"/>
<organism evidence="1 2">
    <name type="scientific">Paramecium sonneborni</name>
    <dbReference type="NCBI Taxonomy" id="65129"/>
    <lineage>
        <taxon>Eukaryota</taxon>
        <taxon>Sar</taxon>
        <taxon>Alveolata</taxon>
        <taxon>Ciliophora</taxon>
        <taxon>Intramacronucleata</taxon>
        <taxon>Oligohymenophorea</taxon>
        <taxon>Peniculida</taxon>
        <taxon>Parameciidae</taxon>
        <taxon>Paramecium</taxon>
    </lineage>
</organism>
<accession>A0A8S1RP10</accession>
<evidence type="ECO:0000313" key="1">
    <source>
        <dbReference type="EMBL" id="CAD8128880.1"/>
    </source>
</evidence>
<dbReference type="Proteomes" id="UP000692954">
    <property type="component" value="Unassembled WGS sequence"/>
</dbReference>
<protein>
    <submittedName>
        <fullName evidence="1">Uncharacterized protein</fullName>
    </submittedName>
</protein>
<dbReference type="EMBL" id="CAJJDN010000199">
    <property type="protein sequence ID" value="CAD8128880.1"/>
    <property type="molecule type" value="Genomic_DNA"/>
</dbReference>
<gene>
    <name evidence="1" type="ORF">PSON_ATCC_30995.1.T1990025</name>
</gene>
<dbReference type="AlphaFoldDB" id="A0A8S1RP10"/>
<sequence length="443" mass="54040">MNEIEIFEQLVYDINILCDIEVVYQLFQMNQFSYYYSGIYFKANTTNQLYIYQQLFNIMIKMHQFLTRIFELYIQFIEITREQSKAFDQEFNFQRQESSLKHNFQKRHQKSNIDSYIIGGNYSHYINNNVTFQYTCQIQIDLDQFYNRKLIDHFQATIVRVNQLQNLISLIGLIIQLILKVFHQMLQLQQMIMDEINFWNQKFNFGKQNSYYDSQSYRSDLEIKSSQSKRINEIRWTIKQFKDKEEEVLFYEIFQRIINYLIESGKIEGNENKVIKNNHQNKNNDYYQRCQFNKYNKEDQQWFQNIQVIIRQEQDQKIKNYLTESRRTLLELPNININNRQGYKIGWEVDQNSKEDLKIANKVDQDQRNISSINNNNKMILIYNNIYEKQEFQYLQIQICKIIRISIILDKIGEFLIERKNWMMHNIKDISIQGIEFGQQKQD</sequence>
<name>A0A8S1RP10_9CILI</name>
<comment type="caution">
    <text evidence="1">The sequence shown here is derived from an EMBL/GenBank/DDBJ whole genome shotgun (WGS) entry which is preliminary data.</text>
</comment>